<proteinExistence type="predicted"/>
<accession>A0ABR7L0Z3</accession>
<evidence type="ECO:0000313" key="1">
    <source>
        <dbReference type="EMBL" id="MBC6446148.1"/>
    </source>
</evidence>
<reference evidence="1 2" key="1">
    <citation type="submission" date="2020-06" db="EMBL/GenBank/DDBJ databases">
        <title>Actinokineospora xiongansis sp. nov., isolated from soil of Baiyangdian.</title>
        <authorList>
            <person name="Zhang X."/>
        </authorList>
    </citation>
    <scope>NUCLEOTIDE SEQUENCE [LARGE SCALE GENOMIC DNA]</scope>
    <source>
        <strain evidence="1 2">HBU206404</strain>
    </source>
</reference>
<dbReference type="RefSeq" id="WP_187218183.1">
    <property type="nucleotide sequence ID" value="NZ_JABVED010000001.1"/>
</dbReference>
<organism evidence="1 2">
    <name type="scientific">Actinokineospora xionganensis</name>
    <dbReference type="NCBI Taxonomy" id="2684470"/>
    <lineage>
        <taxon>Bacteria</taxon>
        <taxon>Bacillati</taxon>
        <taxon>Actinomycetota</taxon>
        <taxon>Actinomycetes</taxon>
        <taxon>Pseudonocardiales</taxon>
        <taxon>Pseudonocardiaceae</taxon>
        <taxon>Actinokineospora</taxon>
    </lineage>
</organism>
<name>A0ABR7L0Z3_9PSEU</name>
<evidence type="ECO:0000313" key="2">
    <source>
        <dbReference type="Proteomes" id="UP000734823"/>
    </source>
</evidence>
<sequence length="123" mass="12669">MGTAVFGPGGERVVAMTLVSYPGQGRGDSDLDGEAVVCGPAGTMRYRVYGYAADRSGSRLTLDLDEETQSEGIYLGTAKGRWDGADLRLFGPGGVSDSAVPDPPPVTVTLRRTVDEAVAGACG</sequence>
<gene>
    <name evidence="1" type="ORF">GPZ80_03040</name>
</gene>
<protein>
    <submittedName>
        <fullName evidence="1">Uncharacterized protein</fullName>
    </submittedName>
</protein>
<dbReference type="Proteomes" id="UP000734823">
    <property type="component" value="Unassembled WGS sequence"/>
</dbReference>
<dbReference type="EMBL" id="JABVED010000001">
    <property type="protein sequence ID" value="MBC6446148.1"/>
    <property type="molecule type" value="Genomic_DNA"/>
</dbReference>
<comment type="caution">
    <text evidence="1">The sequence shown here is derived from an EMBL/GenBank/DDBJ whole genome shotgun (WGS) entry which is preliminary data.</text>
</comment>
<keyword evidence="2" id="KW-1185">Reference proteome</keyword>